<name>A0A9D2PLK7_9FIRM</name>
<organism evidence="2 3">
    <name type="scientific">Candidatus Blautia merdavium</name>
    <dbReference type="NCBI Taxonomy" id="2838494"/>
    <lineage>
        <taxon>Bacteria</taxon>
        <taxon>Bacillati</taxon>
        <taxon>Bacillota</taxon>
        <taxon>Clostridia</taxon>
        <taxon>Lachnospirales</taxon>
        <taxon>Lachnospiraceae</taxon>
        <taxon>Blautia</taxon>
    </lineage>
</organism>
<reference evidence="2" key="2">
    <citation type="submission" date="2021-04" db="EMBL/GenBank/DDBJ databases">
        <authorList>
            <person name="Gilroy R."/>
        </authorList>
    </citation>
    <scope>NUCLEOTIDE SEQUENCE</scope>
    <source>
        <strain evidence="2">ChiBcec2-3848</strain>
    </source>
</reference>
<dbReference type="PANTHER" id="PTHR43777">
    <property type="entry name" value="MOLYBDENUM COFACTOR CYTIDYLYLTRANSFERASE"/>
    <property type="match status" value="1"/>
</dbReference>
<dbReference type="SUPFAM" id="SSF53448">
    <property type="entry name" value="Nucleotide-diphospho-sugar transferases"/>
    <property type="match status" value="1"/>
</dbReference>
<comment type="caution">
    <text evidence="2">The sequence shown here is derived from an EMBL/GenBank/DDBJ whole genome shotgun (WGS) entry which is preliminary data.</text>
</comment>
<protein>
    <submittedName>
        <fullName evidence="2">Selenium-dependent hydroxylase accessory protein YqeC</fullName>
    </submittedName>
</protein>
<dbReference type="InterPro" id="IPR036565">
    <property type="entry name" value="Mur-like_cat_sf"/>
</dbReference>
<gene>
    <name evidence="2" type="primary">yqeC</name>
    <name evidence="2" type="ORF">H9753_06770</name>
</gene>
<feature type="domain" description="MobA-like NTP transferase" evidence="1">
    <location>
        <begin position="243"/>
        <end position="410"/>
    </location>
</feature>
<accession>A0A9D2PLK7</accession>
<dbReference type="CDD" id="cd04182">
    <property type="entry name" value="GT_2_like_f"/>
    <property type="match status" value="1"/>
</dbReference>
<dbReference type="Gene3D" id="3.90.550.10">
    <property type="entry name" value="Spore Coat Polysaccharide Biosynthesis Protein SpsA, Chain A"/>
    <property type="match status" value="1"/>
</dbReference>
<dbReference type="InterPro" id="IPR017587">
    <property type="entry name" value="YqeC"/>
</dbReference>
<dbReference type="AlphaFoldDB" id="A0A9D2PLK7"/>
<dbReference type="Pfam" id="PF12804">
    <property type="entry name" value="NTP_transf_3"/>
    <property type="match status" value="1"/>
</dbReference>
<dbReference type="NCBIfam" id="TIGR03172">
    <property type="entry name" value="selenium cofactor biosynthesis protein YqeC"/>
    <property type="match status" value="1"/>
</dbReference>
<dbReference type="InterPro" id="IPR025877">
    <property type="entry name" value="MobA-like_NTP_Trfase"/>
</dbReference>
<dbReference type="Proteomes" id="UP000823886">
    <property type="component" value="Unassembled WGS sequence"/>
</dbReference>
<dbReference type="SUPFAM" id="SSF53623">
    <property type="entry name" value="MurD-like peptide ligases, catalytic domain"/>
    <property type="match status" value="1"/>
</dbReference>
<dbReference type="PANTHER" id="PTHR43777:SF1">
    <property type="entry name" value="MOLYBDENUM COFACTOR CYTIDYLYLTRANSFERASE"/>
    <property type="match status" value="1"/>
</dbReference>
<reference evidence="2" key="1">
    <citation type="journal article" date="2021" name="PeerJ">
        <title>Extensive microbial diversity within the chicken gut microbiome revealed by metagenomics and culture.</title>
        <authorList>
            <person name="Gilroy R."/>
            <person name="Ravi A."/>
            <person name="Getino M."/>
            <person name="Pursley I."/>
            <person name="Horton D.L."/>
            <person name="Alikhan N.F."/>
            <person name="Baker D."/>
            <person name="Gharbi K."/>
            <person name="Hall N."/>
            <person name="Watson M."/>
            <person name="Adriaenssens E.M."/>
            <person name="Foster-Nyarko E."/>
            <person name="Jarju S."/>
            <person name="Secka A."/>
            <person name="Antonio M."/>
            <person name="Oren A."/>
            <person name="Chaudhuri R.R."/>
            <person name="La Ragione R."/>
            <person name="Hildebrand F."/>
            <person name="Pallen M.J."/>
        </authorList>
    </citation>
    <scope>NUCLEOTIDE SEQUENCE</scope>
    <source>
        <strain evidence="2">ChiBcec2-3848</strain>
    </source>
</reference>
<evidence type="ECO:0000259" key="1">
    <source>
        <dbReference type="Pfam" id="PF12804"/>
    </source>
</evidence>
<evidence type="ECO:0000313" key="3">
    <source>
        <dbReference type="Proteomes" id="UP000823886"/>
    </source>
</evidence>
<dbReference type="Pfam" id="PF19842">
    <property type="entry name" value="YqeC"/>
    <property type="match status" value="1"/>
</dbReference>
<sequence>MRLGEIMEDLGDIPGKKTVVSVTGAGGKTTCVLELSRTWAEEGQYVLAGTTTHMEDPEALGVPGAVDVQAGEIRKQMRREGWILAGTPSGTEGKITALPEDLFQDAGQAADRIVLEADGARRFPVKVPGQGEPVIRQETTHILILAGLSALGRPLKEVCHRLPRALAILGGEPGQILTAEKLGILLEQGYVQPLKKAYPETKIAAVLNQADQAENLPGITEEIKSQVSAPVYVRTRQQEVHLIYLAAGFSRRFGENKLLWKLGEKPMYLHLLDRLQQIWQEGKVRSLTVVTQYQEIAEEMRRRQIPAVINPDSSRGIASSLGLGLGEASGKGHRGEEQFYCFFVADQPQLEKETVERFLEEFLKSKKGIGCAAFEGTAGNPVIFQERYWDELLGLSGDTGGKKVVKRHPQDVFLYEVRKEELKDWDYK</sequence>
<dbReference type="InterPro" id="IPR029044">
    <property type="entry name" value="Nucleotide-diphossugar_trans"/>
</dbReference>
<dbReference type="GO" id="GO:0016779">
    <property type="term" value="F:nucleotidyltransferase activity"/>
    <property type="evidence" value="ECO:0007669"/>
    <property type="project" value="UniProtKB-ARBA"/>
</dbReference>
<proteinExistence type="predicted"/>
<dbReference type="GO" id="GO:0005524">
    <property type="term" value="F:ATP binding"/>
    <property type="evidence" value="ECO:0007669"/>
    <property type="project" value="InterPro"/>
</dbReference>
<dbReference type="EMBL" id="DWVZ01000087">
    <property type="protein sequence ID" value="HJC63303.1"/>
    <property type="molecule type" value="Genomic_DNA"/>
</dbReference>
<evidence type="ECO:0000313" key="2">
    <source>
        <dbReference type="EMBL" id="HJC63303.1"/>
    </source>
</evidence>